<reference evidence="8" key="1">
    <citation type="journal article" date="2010" name="PLoS ONE">
        <title>The complete genome sequence of Cupriavidus metallidurans strain CH34, a master survivalist in harsh and anthropogenic environments.</title>
        <authorList>
            <person name="Janssen P.J."/>
            <person name="Van Houdt R."/>
            <person name="Moors H."/>
            <person name="Monsieurs P."/>
            <person name="Morin N."/>
            <person name="Michaux A."/>
            <person name="Benotmane M.A."/>
            <person name="Leys N."/>
            <person name="Vallaeys T."/>
            <person name="Lapidus A."/>
            <person name="Monchy S."/>
            <person name="Medigue C."/>
            <person name="Taghavi S."/>
            <person name="McCorkle S."/>
            <person name="Dunn J."/>
            <person name="van der Lelie D."/>
            <person name="Mergeay M."/>
        </authorList>
    </citation>
    <scope>NUCLEOTIDE SEQUENCE [LARGE SCALE GENOMIC DNA]</scope>
    <source>
        <strain evidence="8">ATCC 43123 / DSM 2839 / NBRC 102507 / CH34</strain>
    </source>
</reference>
<feature type="compositionally biased region" description="Low complexity" evidence="5">
    <location>
        <begin position="165"/>
        <end position="176"/>
    </location>
</feature>
<keyword evidence="1 4" id="KW-0732">Signal</keyword>
<dbReference type="Proteomes" id="UP000002429">
    <property type="component" value="Chromosome"/>
</dbReference>
<dbReference type="HOGENOM" id="CLU_083835_1_1_4"/>
<evidence type="ECO:0000313" key="7">
    <source>
        <dbReference type="EMBL" id="ABF08537.1"/>
    </source>
</evidence>
<dbReference type="EMBL" id="CP000352">
    <property type="protein sequence ID" value="ABF08537.1"/>
    <property type="molecule type" value="Genomic_DNA"/>
</dbReference>
<comment type="subcellular location">
    <subcellularLocation>
        <location evidence="4">Cell outer membrane</location>
    </subcellularLocation>
</comment>
<dbReference type="STRING" id="266264.Rmet_1654"/>
<dbReference type="PANTHER" id="PTHR37482:SF1">
    <property type="entry name" value="OUTER MEMBRANE PROTEIN ASSEMBLY FACTOR BAME"/>
    <property type="match status" value="1"/>
</dbReference>
<proteinExistence type="inferred from homology"/>
<sequence>MHSGRHHPGLSLSLTERCPPEQNLLHMSSNYARAASYGIALALLTGCAAYDRGSLSLAHAITPYQITIEQGNFVSREAVAQLRPGMTRDQVSFLLGTPLLTDVFHADRWDYVFTFRRGRRDIVQQRRLTAYFAGDRLLRFDSDPMPSEKELIAEIDGVRRGKVLPSANASSPTNAAEHQPPEPTA</sequence>
<evidence type="ECO:0000256" key="2">
    <source>
        <dbReference type="ARBA" id="ARBA00023136"/>
    </source>
</evidence>
<evidence type="ECO:0000256" key="4">
    <source>
        <dbReference type="HAMAP-Rule" id="MF_00925"/>
    </source>
</evidence>
<evidence type="ECO:0000259" key="6">
    <source>
        <dbReference type="Pfam" id="PF04355"/>
    </source>
</evidence>
<keyword evidence="2 4" id="KW-0472">Membrane</keyword>
<dbReference type="InterPro" id="IPR037873">
    <property type="entry name" value="BamE-like"/>
</dbReference>
<dbReference type="GO" id="GO:0030674">
    <property type="term" value="F:protein-macromolecule adaptor activity"/>
    <property type="evidence" value="ECO:0007669"/>
    <property type="project" value="TreeGrafter"/>
</dbReference>
<comment type="similarity">
    <text evidence="4">Belongs to the BamE family.</text>
</comment>
<gene>
    <name evidence="4" type="primary">bamE</name>
    <name evidence="7" type="ordered locus">Rmet_1654</name>
</gene>
<keyword evidence="3 4" id="KW-0998">Cell outer membrane</keyword>
<name>Q1LMT9_CUPMC</name>
<feature type="domain" description="Outer membrane protein assembly factor BamE" evidence="6">
    <location>
        <begin position="71"/>
        <end position="140"/>
    </location>
</feature>
<dbReference type="InterPro" id="IPR026592">
    <property type="entry name" value="BamE"/>
</dbReference>
<dbReference type="GO" id="GO:0051205">
    <property type="term" value="P:protein insertion into membrane"/>
    <property type="evidence" value="ECO:0007669"/>
    <property type="project" value="UniProtKB-UniRule"/>
</dbReference>
<dbReference type="InterPro" id="IPR007450">
    <property type="entry name" value="BamE_dom"/>
</dbReference>
<dbReference type="KEGG" id="rme:Rmet_1654"/>
<protein>
    <recommendedName>
        <fullName evidence="4">Outer membrane protein assembly factor BamE</fullName>
    </recommendedName>
</protein>
<dbReference type="GO" id="GO:0043165">
    <property type="term" value="P:Gram-negative-bacterium-type cell outer membrane assembly"/>
    <property type="evidence" value="ECO:0007669"/>
    <property type="project" value="UniProtKB-UniRule"/>
</dbReference>
<evidence type="ECO:0000256" key="1">
    <source>
        <dbReference type="ARBA" id="ARBA00022729"/>
    </source>
</evidence>
<dbReference type="HAMAP" id="MF_00925">
    <property type="entry name" value="OM_assembly_BamE"/>
    <property type="match status" value="1"/>
</dbReference>
<evidence type="ECO:0000313" key="8">
    <source>
        <dbReference type="Proteomes" id="UP000002429"/>
    </source>
</evidence>
<comment type="subunit">
    <text evidence="4">Part of the Bam complex.</text>
</comment>
<accession>Q1LMT9</accession>
<organism evidence="7 8">
    <name type="scientific">Cupriavidus metallidurans (strain ATCC 43123 / DSM 2839 / NBRC 102507 / CH34)</name>
    <name type="common">Ralstonia metallidurans</name>
    <dbReference type="NCBI Taxonomy" id="266264"/>
    <lineage>
        <taxon>Bacteria</taxon>
        <taxon>Pseudomonadati</taxon>
        <taxon>Pseudomonadota</taxon>
        <taxon>Betaproteobacteria</taxon>
        <taxon>Burkholderiales</taxon>
        <taxon>Burkholderiaceae</taxon>
        <taxon>Cupriavidus</taxon>
    </lineage>
</organism>
<dbReference type="AlphaFoldDB" id="Q1LMT9"/>
<dbReference type="GO" id="GO:1990063">
    <property type="term" value="C:Bam protein complex"/>
    <property type="evidence" value="ECO:0007669"/>
    <property type="project" value="TreeGrafter"/>
</dbReference>
<comment type="function">
    <text evidence="4">Part of the outer membrane protein assembly complex, which is involved in assembly and insertion of beta-barrel proteins into the outer membrane.</text>
</comment>
<dbReference type="eggNOG" id="COG2913">
    <property type="taxonomic scope" value="Bacteria"/>
</dbReference>
<dbReference type="PANTHER" id="PTHR37482">
    <property type="entry name" value="OUTER MEMBRANE PROTEIN ASSEMBLY FACTOR BAME"/>
    <property type="match status" value="1"/>
</dbReference>
<dbReference type="Pfam" id="PF04355">
    <property type="entry name" value="BamE"/>
    <property type="match status" value="1"/>
</dbReference>
<evidence type="ECO:0000256" key="5">
    <source>
        <dbReference type="SAM" id="MobiDB-lite"/>
    </source>
</evidence>
<feature type="region of interest" description="Disordered" evidence="5">
    <location>
        <begin position="163"/>
        <end position="185"/>
    </location>
</feature>
<keyword evidence="8" id="KW-1185">Reference proteome</keyword>
<evidence type="ECO:0000256" key="3">
    <source>
        <dbReference type="ARBA" id="ARBA00023237"/>
    </source>
</evidence>
<dbReference type="Gene3D" id="3.30.1450.10">
    <property type="match status" value="1"/>
</dbReference>